<feature type="compositionally biased region" description="Low complexity" evidence="6">
    <location>
        <begin position="235"/>
        <end position="246"/>
    </location>
</feature>
<feature type="compositionally biased region" description="Acidic residues" evidence="6">
    <location>
        <begin position="532"/>
        <end position="544"/>
    </location>
</feature>
<dbReference type="SUPFAM" id="SSF57667">
    <property type="entry name" value="beta-beta-alpha zinc fingers"/>
    <property type="match status" value="1"/>
</dbReference>
<dbReference type="GO" id="GO:0000981">
    <property type="term" value="F:DNA-binding transcription factor activity, RNA polymerase II-specific"/>
    <property type="evidence" value="ECO:0007669"/>
    <property type="project" value="TreeGrafter"/>
</dbReference>
<dbReference type="EMBL" id="BQKY01000013">
    <property type="protein sequence ID" value="GJN93037.1"/>
    <property type="molecule type" value="Genomic_DNA"/>
</dbReference>
<gene>
    <name evidence="8" type="ORF">Rhopal_006082-T1</name>
</gene>
<dbReference type="CDD" id="cd20335">
    <property type="entry name" value="BRcat_RBR"/>
    <property type="match status" value="1"/>
</dbReference>
<keyword evidence="3 5" id="KW-0863">Zinc-finger</keyword>
<evidence type="ECO:0000313" key="8">
    <source>
        <dbReference type="EMBL" id="GJN93037.1"/>
    </source>
</evidence>
<dbReference type="PANTHER" id="PTHR24408:SF58">
    <property type="entry name" value="TRANSCRIPTION FACTOR (TFIIIA), PUTATIVE (AFU_ORTHOLOGUE AFUA_1G05150)-RELATED"/>
    <property type="match status" value="1"/>
</dbReference>
<accession>A0AAV5GVG7</accession>
<proteinExistence type="predicted"/>
<evidence type="ECO:0000259" key="7">
    <source>
        <dbReference type="PROSITE" id="PS50157"/>
    </source>
</evidence>
<feature type="region of interest" description="Disordered" evidence="6">
    <location>
        <begin position="215"/>
        <end position="246"/>
    </location>
</feature>
<feature type="domain" description="C2H2-type" evidence="7">
    <location>
        <begin position="475"/>
        <end position="498"/>
    </location>
</feature>
<keyword evidence="1" id="KW-0479">Metal-binding</keyword>
<feature type="region of interest" description="Disordered" evidence="6">
    <location>
        <begin position="425"/>
        <end position="445"/>
    </location>
</feature>
<dbReference type="PROSITE" id="PS00028">
    <property type="entry name" value="ZINC_FINGER_C2H2_1"/>
    <property type="match status" value="2"/>
</dbReference>
<dbReference type="Pfam" id="PF00096">
    <property type="entry name" value="zf-C2H2"/>
    <property type="match status" value="1"/>
</dbReference>
<feature type="region of interest" description="Disordered" evidence="6">
    <location>
        <begin position="70"/>
        <end position="109"/>
    </location>
</feature>
<dbReference type="InterPro" id="IPR013087">
    <property type="entry name" value="Znf_C2H2_type"/>
</dbReference>
<evidence type="ECO:0000256" key="3">
    <source>
        <dbReference type="ARBA" id="ARBA00022771"/>
    </source>
</evidence>
<reference evidence="8 9" key="1">
    <citation type="submission" date="2021-12" db="EMBL/GenBank/DDBJ databases">
        <title>High titer production of polyol ester of fatty acids by Rhodotorula paludigena BS15 towards product separation-free biomass refinery.</title>
        <authorList>
            <person name="Mano J."/>
            <person name="Ono H."/>
            <person name="Tanaka T."/>
            <person name="Naito K."/>
            <person name="Sushida H."/>
            <person name="Ike M."/>
            <person name="Tokuyasu K."/>
            <person name="Kitaoka M."/>
        </authorList>
    </citation>
    <scope>NUCLEOTIDE SEQUENCE [LARGE SCALE GENOMIC DNA]</scope>
    <source>
        <strain evidence="8 9">BS15</strain>
    </source>
</reference>
<sequence length="558" mass="57833">MQGLTLQTEHLAHHSHDFSVLPSPSTFFSSSSHAPSSTDTPAFTPSVASFDYGAALSAALESTYGQAGAHSVASSTPEPAPAWSASESDGASSPASSLQPTPKGSPMLDQALLAHPGLRTFESGAAMAQIKREDPGSTLAPLDALDGAMGFGFADAQHSEPLLGLEARRRADALGSPLAPAVRTGTRTDGVHGHPMYAFAPAQGFHAAAPSLHGHANLGAQHSSPASHQLPSPAPSAGSLPGGQQHQQQYYAEYQFQQQCQANLSAAAATFAQGQQFAAAPPLSLDLQQQQQGGQFVPVQFTTINGATYAVAVPVSQPQPAAIETPHGTYYFVPNPAQPIIGPVSTSAPAPVEHSQSQPQPQIVAPVPVAAASAAPVPAAPQVLEAVAEQSDPPADAALVLPTGATVPASALPSMTAQQKIRLPVGQGKRGSTKRAPKKDQAKRFFCPHPGCGRPFTRNYNMQSHYKSHLGIREFTCPHCPKKFSRRHDRARHCAAVHDVHVDRDGNLPGCSTASHSGASSAGAGSPRAADEFDDVDDDDDDELAPAFDLGFDVTGSG</sequence>
<dbReference type="Gene3D" id="3.30.160.60">
    <property type="entry name" value="Classic Zinc Finger"/>
    <property type="match status" value="1"/>
</dbReference>
<evidence type="ECO:0000256" key="5">
    <source>
        <dbReference type="PROSITE-ProRule" id="PRU00042"/>
    </source>
</evidence>
<protein>
    <recommendedName>
        <fullName evidence="7">C2H2-type domain-containing protein</fullName>
    </recommendedName>
</protein>
<dbReference type="GO" id="GO:0005634">
    <property type="term" value="C:nucleus"/>
    <property type="evidence" value="ECO:0007669"/>
    <property type="project" value="TreeGrafter"/>
</dbReference>
<dbReference type="InterPro" id="IPR036236">
    <property type="entry name" value="Znf_C2H2_sf"/>
</dbReference>
<feature type="compositionally biased region" description="Polar residues" evidence="6">
    <location>
        <begin position="220"/>
        <end position="229"/>
    </location>
</feature>
<dbReference type="GO" id="GO:0008270">
    <property type="term" value="F:zinc ion binding"/>
    <property type="evidence" value="ECO:0007669"/>
    <property type="project" value="UniProtKB-KW"/>
</dbReference>
<dbReference type="PROSITE" id="PS50157">
    <property type="entry name" value="ZINC_FINGER_C2H2_2"/>
    <property type="match status" value="2"/>
</dbReference>
<evidence type="ECO:0000256" key="4">
    <source>
        <dbReference type="ARBA" id="ARBA00022833"/>
    </source>
</evidence>
<name>A0AAV5GVG7_9BASI</name>
<evidence type="ECO:0000256" key="6">
    <source>
        <dbReference type="SAM" id="MobiDB-lite"/>
    </source>
</evidence>
<comment type="caution">
    <text evidence="8">The sequence shown here is derived from an EMBL/GenBank/DDBJ whole genome shotgun (WGS) entry which is preliminary data.</text>
</comment>
<dbReference type="SMART" id="SM00355">
    <property type="entry name" value="ZnF_C2H2"/>
    <property type="match status" value="2"/>
</dbReference>
<keyword evidence="4" id="KW-0862">Zinc</keyword>
<dbReference type="Proteomes" id="UP001342314">
    <property type="component" value="Unassembled WGS sequence"/>
</dbReference>
<dbReference type="PANTHER" id="PTHR24408">
    <property type="entry name" value="ZINC FINGER PROTEIN"/>
    <property type="match status" value="1"/>
</dbReference>
<feature type="compositionally biased region" description="Low complexity" evidence="6">
    <location>
        <begin position="510"/>
        <end position="528"/>
    </location>
</feature>
<feature type="compositionally biased region" description="Low complexity" evidence="6">
    <location>
        <begin position="82"/>
        <end position="97"/>
    </location>
</feature>
<keyword evidence="2" id="KW-0677">Repeat</keyword>
<evidence type="ECO:0000256" key="2">
    <source>
        <dbReference type="ARBA" id="ARBA00022737"/>
    </source>
</evidence>
<dbReference type="GO" id="GO:0043565">
    <property type="term" value="F:sequence-specific DNA binding"/>
    <property type="evidence" value="ECO:0007669"/>
    <property type="project" value="TreeGrafter"/>
</dbReference>
<feature type="region of interest" description="Disordered" evidence="6">
    <location>
        <begin position="505"/>
        <end position="558"/>
    </location>
</feature>
<dbReference type="AlphaFoldDB" id="A0AAV5GVG7"/>
<feature type="domain" description="C2H2-type" evidence="7">
    <location>
        <begin position="445"/>
        <end position="474"/>
    </location>
</feature>
<organism evidence="8 9">
    <name type="scientific">Rhodotorula paludigena</name>
    <dbReference type="NCBI Taxonomy" id="86838"/>
    <lineage>
        <taxon>Eukaryota</taxon>
        <taxon>Fungi</taxon>
        <taxon>Dikarya</taxon>
        <taxon>Basidiomycota</taxon>
        <taxon>Pucciniomycotina</taxon>
        <taxon>Microbotryomycetes</taxon>
        <taxon>Sporidiobolales</taxon>
        <taxon>Sporidiobolaceae</taxon>
        <taxon>Rhodotorula</taxon>
    </lineage>
</organism>
<keyword evidence="9" id="KW-1185">Reference proteome</keyword>
<evidence type="ECO:0000313" key="9">
    <source>
        <dbReference type="Proteomes" id="UP001342314"/>
    </source>
</evidence>
<evidence type="ECO:0000256" key="1">
    <source>
        <dbReference type="ARBA" id="ARBA00022723"/>
    </source>
</evidence>